<proteinExistence type="predicted"/>
<protein>
    <submittedName>
        <fullName evidence="1">Uncharacterized protein</fullName>
    </submittedName>
</protein>
<organism evidence="1 2">
    <name type="scientific">Desulfofarcimen acetoxidans (strain ATCC 49208 / DSM 771 / KCTC 5769 / VKM B-1644 / 5575)</name>
    <name type="common">Desulfotomaculum acetoxidans</name>
    <dbReference type="NCBI Taxonomy" id="485916"/>
    <lineage>
        <taxon>Bacteria</taxon>
        <taxon>Bacillati</taxon>
        <taxon>Bacillota</taxon>
        <taxon>Clostridia</taxon>
        <taxon>Eubacteriales</taxon>
        <taxon>Peptococcaceae</taxon>
        <taxon>Desulfofarcimen</taxon>
    </lineage>
</organism>
<dbReference type="Proteomes" id="UP000002217">
    <property type="component" value="Chromosome"/>
</dbReference>
<dbReference type="AlphaFoldDB" id="C8W0S6"/>
<dbReference type="HOGENOM" id="CLU_2129393_0_0_9"/>
<reference evidence="1 2" key="1">
    <citation type="journal article" date="2009" name="Stand. Genomic Sci.">
        <title>Complete genome sequence of Desulfotomaculum acetoxidans type strain (5575).</title>
        <authorList>
            <person name="Spring S."/>
            <person name="Lapidus A."/>
            <person name="Schroder M."/>
            <person name="Gleim D."/>
            <person name="Sims D."/>
            <person name="Meincke L."/>
            <person name="Glavina Del Rio T."/>
            <person name="Tice H."/>
            <person name="Copeland A."/>
            <person name="Cheng J.F."/>
            <person name="Lucas S."/>
            <person name="Chen F."/>
            <person name="Nolan M."/>
            <person name="Bruce D."/>
            <person name="Goodwin L."/>
            <person name="Pitluck S."/>
            <person name="Ivanova N."/>
            <person name="Mavromatis K."/>
            <person name="Mikhailova N."/>
            <person name="Pati A."/>
            <person name="Chen A."/>
            <person name="Palaniappan K."/>
            <person name="Land M."/>
            <person name="Hauser L."/>
            <person name="Chang Y.J."/>
            <person name="Jeffries C.D."/>
            <person name="Chain P."/>
            <person name="Saunders E."/>
            <person name="Brettin T."/>
            <person name="Detter J.C."/>
            <person name="Goker M."/>
            <person name="Bristow J."/>
            <person name="Eisen J.A."/>
            <person name="Markowitz V."/>
            <person name="Hugenholtz P."/>
            <person name="Kyrpides N.C."/>
            <person name="Klenk H.P."/>
            <person name="Han C."/>
        </authorList>
    </citation>
    <scope>NUCLEOTIDE SEQUENCE [LARGE SCALE GENOMIC DNA]</scope>
    <source>
        <strain evidence="2">ATCC 49208 / DSM 771 / VKM B-1644</strain>
    </source>
</reference>
<keyword evidence="2" id="KW-1185">Reference proteome</keyword>
<dbReference type="RefSeq" id="WP_015758027.1">
    <property type="nucleotide sequence ID" value="NC_013216.1"/>
</dbReference>
<name>C8W0S6_DESAS</name>
<evidence type="ECO:0000313" key="2">
    <source>
        <dbReference type="Proteomes" id="UP000002217"/>
    </source>
</evidence>
<evidence type="ECO:0000313" key="1">
    <source>
        <dbReference type="EMBL" id="ACV63331.1"/>
    </source>
</evidence>
<dbReference type="KEGG" id="dae:Dtox_2529"/>
<dbReference type="EMBL" id="CP001720">
    <property type="protein sequence ID" value="ACV63331.1"/>
    <property type="molecule type" value="Genomic_DNA"/>
</dbReference>
<gene>
    <name evidence="1" type="ordered locus">Dtox_2529</name>
</gene>
<sequence>MALAKEEEIKGYSGQLAQGFINEKLFLELSGDANRELAKFEEQLIELAKLEESNEYDKENIVKSIDILKEIIHKKALTNTNISLLIDKIIIKETDEIGEYNRPKLDIEIFWNMPCMNLSESYYREAV</sequence>
<accession>C8W0S6</accession>